<dbReference type="GeneID" id="94492898"/>
<dbReference type="RefSeq" id="WP_238555831.1">
    <property type="nucleotide sequence ID" value="NZ_JAMDLX010000063.1"/>
</dbReference>
<evidence type="ECO:0000259" key="1">
    <source>
        <dbReference type="Pfam" id="PF02371"/>
    </source>
</evidence>
<reference evidence="2 3" key="1">
    <citation type="submission" date="2022-05" db="EMBL/GenBank/DDBJ databases">
        <title>Genome Sequencing of Bee-Associated Microbes.</title>
        <authorList>
            <person name="Dunlap C."/>
        </authorList>
    </citation>
    <scope>NUCLEOTIDE SEQUENCE [LARGE SCALE GENOMIC DNA]</scope>
    <source>
        <strain evidence="2 3">NRRL B-04010</strain>
    </source>
</reference>
<accession>A0ABT4H6A5</accession>
<keyword evidence="3" id="KW-1185">Reference proteome</keyword>
<dbReference type="InterPro" id="IPR003346">
    <property type="entry name" value="Transposase_20"/>
</dbReference>
<gene>
    <name evidence="2" type="ORF">M5X12_28895</name>
</gene>
<feature type="domain" description="Transposase IS116/IS110/IS902 C-terminal" evidence="1">
    <location>
        <begin position="16"/>
        <end position="70"/>
    </location>
</feature>
<evidence type="ECO:0000313" key="2">
    <source>
        <dbReference type="EMBL" id="MCY9764521.1"/>
    </source>
</evidence>
<name>A0ABT4H6A5_PAEAL</name>
<dbReference type="EMBL" id="JAMDNP010000092">
    <property type="protein sequence ID" value="MCY9764521.1"/>
    <property type="molecule type" value="Genomic_DNA"/>
</dbReference>
<proteinExistence type="predicted"/>
<evidence type="ECO:0000313" key="3">
    <source>
        <dbReference type="Proteomes" id="UP001527181"/>
    </source>
</evidence>
<dbReference type="Pfam" id="PF02371">
    <property type="entry name" value="Transposase_20"/>
    <property type="match status" value="1"/>
</dbReference>
<sequence length="118" mass="12844">MKIEIEQLMGQLGFQLESMTGIDLMTIAELVAEIDIHRFPTGDKLARFSGIAPIVVGSGNKSKVSKLTKSCMTSSKALLSVRSPLLALKECRGIPIFMLTIYSGYPRGKRSSKPLRGS</sequence>
<dbReference type="Proteomes" id="UP001527181">
    <property type="component" value="Unassembled WGS sequence"/>
</dbReference>
<comment type="caution">
    <text evidence="2">The sequence shown here is derived from an EMBL/GenBank/DDBJ whole genome shotgun (WGS) entry which is preliminary data.</text>
</comment>
<organism evidence="2 3">
    <name type="scientific">Paenibacillus alvei</name>
    <name type="common">Bacillus alvei</name>
    <dbReference type="NCBI Taxonomy" id="44250"/>
    <lineage>
        <taxon>Bacteria</taxon>
        <taxon>Bacillati</taxon>
        <taxon>Bacillota</taxon>
        <taxon>Bacilli</taxon>
        <taxon>Bacillales</taxon>
        <taxon>Paenibacillaceae</taxon>
        <taxon>Paenibacillus</taxon>
    </lineage>
</organism>
<protein>
    <submittedName>
        <fullName evidence="2">IS110 family transposase</fullName>
    </submittedName>
</protein>